<evidence type="ECO:0000313" key="3">
    <source>
        <dbReference type="Proteomes" id="UP000267821"/>
    </source>
</evidence>
<proteinExistence type="predicted"/>
<dbReference type="InterPro" id="IPR038765">
    <property type="entry name" value="Papain-like_cys_pep_sf"/>
</dbReference>
<name>A0A3N4LWC5_9PEZI</name>
<dbReference type="EMBL" id="ML121552">
    <property type="protein sequence ID" value="RPB22335.1"/>
    <property type="molecule type" value="Genomic_DNA"/>
</dbReference>
<keyword evidence="3" id="KW-1185">Reference proteome</keyword>
<dbReference type="Proteomes" id="UP000267821">
    <property type="component" value="Unassembled WGS sequence"/>
</dbReference>
<dbReference type="OrthoDB" id="5368843at2759"/>
<reference evidence="2 3" key="1">
    <citation type="journal article" date="2018" name="Nat. Ecol. Evol.">
        <title>Pezizomycetes genomes reveal the molecular basis of ectomycorrhizal truffle lifestyle.</title>
        <authorList>
            <person name="Murat C."/>
            <person name="Payen T."/>
            <person name="Noel B."/>
            <person name="Kuo A."/>
            <person name="Morin E."/>
            <person name="Chen J."/>
            <person name="Kohler A."/>
            <person name="Krizsan K."/>
            <person name="Balestrini R."/>
            <person name="Da Silva C."/>
            <person name="Montanini B."/>
            <person name="Hainaut M."/>
            <person name="Levati E."/>
            <person name="Barry K.W."/>
            <person name="Belfiori B."/>
            <person name="Cichocki N."/>
            <person name="Clum A."/>
            <person name="Dockter R.B."/>
            <person name="Fauchery L."/>
            <person name="Guy J."/>
            <person name="Iotti M."/>
            <person name="Le Tacon F."/>
            <person name="Lindquist E.A."/>
            <person name="Lipzen A."/>
            <person name="Malagnac F."/>
            <person name="Mello A."/>
            <person name="Molinier V."/>
            <person name="Miyauchi S."/>
            <person name="Poulain J."/>
            <person name="Riccioni C."/>
            <person name="Rubini A."/>
            <person name="Sitrit Y."/>
            <person name="Splivallo R."/>
            <person name="Traeger S."/>
            <person name="Wang M."/>
            <person name="Zifcakova L."/>
            <person name="Wipf D."/>
            <person name="Zambonelli A."/>
            <person name="Paolocci F."/>
            <person name="Nowrousian M."/>
            <person name="Ottonello S."/>
            <person name="Baldrian P."/>
            <person name="Spatafora J.W."/>
            <person name="Henrissat B."/>
            <person name="Nagy L.G."/>
            <person name="Aury J.M."/>
            <person name="Wincker P."/>
            <person name="Grigoriev I.V."/>
            <person name="Bonfante P."/>
            <person name="Martin F.M."/>
        </authorList>
    </citation>
    <scope>NUCLEOTIDE SEQUENCE [LARGE SCALE GENOMIC DNA]</scope>
    <source>
        <strain evidence="2 3">ATCC MYA-4762</strain>
    </source>
</reference>
<dbReference type="SUPFAM" id="SSF54001">
    <property type="entry name" value="Cysteine proteinases"/>
    <property type="match status" value="1"/>
</dbReference>
<protein>
    <recommendedName>
        <fullName evidence="4">Ubiquitin-like protease family profile domain-containing protein</fullName>
    </recommendedName>
</protein>
<evidence type="ECO:0008006" key="4">
    <source>
        <dbReference type="Google" id="ProtNLM"/>
    </source>
</evidence>
<gene>
    <name evidence="2" type="ORF">L211DRAFT_334003</name>
</gene>
<evidence type="ECO:0000313" key="2">
    <source>
        <dbReference type="EMBL" id="RPB22335.1"/>
    </source>
</evidence>
<accession>A0A3N4LWC5</accession>
<dbReference type="InParanoid" id="A0A3N4LWC5"/>
<feature type="compositionally biased region" description="Basic and acidic residues" evidence="1">
    <location>
        <begin position="767"/>
        <end position="778"/>
    </location>
</feature>
<feature type="compositionally biased region" description="Basic and acidic residues" evidence="1">
    <location>
        <begin position="727"/>
        <end position="754"/>
    </location>
</feature>
<organism evidence="2 3">
    <name type="scientific">Terfezia boudieri ATCC MYA-4762</name>
    <dbReference type="NCBI Taxonomy" id="1051890"/>
    <lineage>
        <taxon>Eukaryota</taxon>
        <taxon>Fungi</taxon>
        <taxon>Dikarya</taxon>
        <taxon>Ascomycota</taxon>
        <taxon>Pezizomycotina</taxon>
        <taxon>Pezizomycetes</taxon>
        <taxon>Pezizales</taxon>
        <taxon>Pezizaceae</taxon>
        <taxon>Terfezia</taxon>
    </lineage>
</organism>
<sequence>MAGVGQLEPGFGCEPVRKNNVGITPPRHTLWSYPSPVADFLVKLYDPEAEYTAEDDVIQLYPPTVQHDQAVAEDPGCIDADLFNFDEHAFCDIAGIHPEVMAFDEVINYSVSQLQQLYRINTISESTEGSWHDENAPYAQLCSLEGPDNAVTSHYVSPERDAADFSPEEIAQFSVQYLEIVPCSVSICHWGVHYFAVGYNNTTTSGEKHLYVADSNVGKKAEKAVSRDFAAKFRELWDRVQHPPGAQLLIFFKDYLCEQQQDGNSCAFYAIHNAHRLVHAATIGNNFEQVGTNNSPFAAELGQLTPQKIRVWRTKLFKAYHEYQRQKALRTTFADNAVILATPGYHPRHNFVNRFKFTMTPQARADIGFISSETGIKRSEHGGIPYWPVLMRKEKFNPDSEFARLVQDWQSDDVAGVIIRLSTSNNPSEGAMYRAVGWGQTVLLSAYPVKNRMSWKRPPIGTAASAQRTDKEPPGIPDGFKVDALKEASPGLSEAQLRLQRDFIAGQMCQATPKLAICPNRDGTTWAKMAWRRTAHDSERVEVSINLHRIEDTMEGAMRLGDYAIITLKGRPEALRWGNKPVRVKPEAHYIWAGKWPHLVKNAWANVNLADVHPPDVYRPPEIWDWIAAPGVLSEAFQRTIPNAVFEELGNSQINFGNDEVANSNAENLAMNYRWPPVKYDIPRVKAVKDVKGFFNRIGTCEDSAGKGKASTGVNNKGSTGRKHKAVTGEKDKGSTGDKDKDATGEKVKGATRDNDEDINTSSTHGHGSDKDETETRKQICQSPTRYCWKRTRQTEPEKVVIPPSAAAKREKRAVIDGWKHQGIIPPPKRFRPVQNRIPFPPKMRSHADAYLTIGPPHSRAAEDDGPSRAHFKNKRKAYLASLLQNMSGAWTKDREGQVIRAFHPGTGHFHHHHRPTKIIEDHRWRLNYFVRIEPNRFPWPPSVEKTLTVMMDVCEEIRERKQNKDPADAIEWRNFGHLLELGDKVTMLWETTPLESRQTMRCLNGKCEHIRVSYLEFEGKAIKAKEWNLLERYQRWMYGAEQCPADCPLRAFDCPINCGLVHRNPIDIFSADFAVLADIGNLPLTDTQKSNVIRVLDETYPSRWLGPPPIHWMPVRADPGFWDHRNQSSTALTARIDACENRLFEWEVLSDNERRAIMNITNIYYDDINDVIDNAGWAIMSQNARRLAREEEEIREAYPNDVKPPQVIDKDVLLYMSRKTDRIEEDYPPSKRRLTTHEFYLQKIPKVTIVDFENRLTFRYLREFW</sequence>
<feature type="region of interest" description="Disordered" evidence="1">
    <location>
        <begin position="702"/>
        <end position="780"/>
    </location>
</feature>
<dbReference type="AlphaFoldDB" id="A0A3N4LWC5"/>
<evidence type="ECO:0000256" key="1">
    <source>
        <dbReference type="SAM" id="MobiDB-lite"/>
    </source>
</evidence>